<keyword evidence="2" id="KW-0012">Acyltransferase</keyword>
<evidence type="ECO:0000313" key="2">
    <source>
        <dbReference type="EMBL" id="MEX6430320.1"/>
    </source>
</evidence>
<dbReference type="EMBL" id="JBFSHR010000046">
    <property type="protein sequence ID" value="MEX6430320.1"/>
    <property type="molecule type" value="Genomic_DNA"/>
</dbReference>
<accession>A0ABV3Y466</accession>
<name>A0ABV3Y466_9ACTN</name>
<dbReference type="RefSeq" id="WP_369084733.1">
    <property type="nucleotide sequence ID" value="NZ_JBFSHR010000046.1"/>
</dbReference>
<dbReference type="PROSITE" id="PS51186">
    <property type="entry name" value="GNAT"/>
    <property type="match status" value="1"/>
</dbReference>
<keyword evidence="2" id="KW-0808">Transferase</keyword>
<dbReference type="InterPro" id="IPR000182">
    <property type="entry name" value="GNAT_dom"/>
</dbReference>
<dbReference type="SUPFAM" id="SSF55729">
    <property type="entry name" value="Acyl-CoA N-acyltransferases (Nat)"/>
    <property type="match status" value="1"/>
</dbReference>
<dbReference type="GO" id="GO:0016746">
    <property type="term" value="F:acyltransferase activity"/>
    <property type="evidence" value="ECO:0007669"/>
    <property type="project" value="UniProtKB-KW"/>
</dbReference>
<keyword evidence="3" id="KW-1185">Reference proteome</keyword>
<dbReference type="EC" id="2.3.1.-" evidence="2"/>
<protein>
    <submittedName>
        <fullName evidence="2">GNAT family N-acetyltransferase</fullName>
        <ecNumber evidence="2">2.3.1.-</ecNumber>
    </submittedName>
</protein>
<gene>
    <name evidence="2" type="ORF">AB6A68_10825</name>
</gene>
<evidence type="ECO:0000313" key="3">
    <source>
        <dbReference type="Proteomes" id="UP001560267"/>
    </source>
</evidence>
<comment type="caution">
    <text evidence="2">The sequence shown here is derived from an EMBL/GenBank/DDBJ whole genome shotgun (WGS) entry which is preliminary data.</text>
</comment>
<dbReference type="InterPro" id="IPR016181">
    <property type="entry name" value="Acyl_CoA_acyltransferase"/>
</dbReference>
<dbReference type="Pfam" id="PF00583">
    <property type="entry name" value="Acetyltransf_1"/>
    <property type="match status" value="1"/>
</dbReference>
<reference evidence="2 3" key="1">
    <citation type="submission" date="2024-07" db="EMBL/GenBank/DDBJ databases">
        <title>Draft Genome Sequence of Ferrimicrobium acidiphilum Strain YE2023, Isolated from a Pulp of Bioleach Reactor.</title>
        <authorList>
            <person name="Elkina Y.A."/>
            <person name="Bulaeva A.G."/>
            <person name="Beletsky A.V."/>
            <person name="Mardanov A.V."/>
        </authorList>
    </citation>
    <scope>NUCLEOTIDE SEQUENCE [LARGE SCALE GENOMIC DNA]</scope>
    <source>
        <strain evidence="2 3">YE2023</strain>
    </source>
</reference>
<proteinExistence type="predicted"/>
<sequence>MGREIKPLTEASWEDFALLCRAMGSNRSCWCLWWREDGNRGQGTARSRALQLVRTSVHPIGALTYEGTQPFGWVAVSPRSEYIRLNRARDTAPVDPLEGVWAVPCFFVLPSFRGKGVTRQLLAAAIAIARAHGADTVEGVPGDPATKQRTPAASYTGTVTLFTGAGFREVARRTKSGRVIMHLELGQPQGDAPEPG</sequence>
<organism evidence="2 3">
    <name type="scientific">Ferrimicrobium acidiphilum</name>
    <dbReference type="NCBI Taxonomy" id="121039"/>
    <lineage>
        <taxon>Bacteria</taxon>
        <taxon>Bacillati</taxon>
        <taxon>Actinomycetota</taxon>
        <taxon>Acidimicrobiia</taxon>
        <taxon>Acidimicrobiales</taxon>
        <taxon>Acidimicrobiaceae</taxon>
        <taxon>Ferrimicrobium</taxon>
    </lineage>
</organism>
<evidence type="ECO:0000259" key="1">
    <source>
        <dbReference type="PROSITE" id="PS51186"/>
    </source>
</evidence>
<dbReference type="Gene3D" id="3.40.630.30">
    <property type="match status" value="1"/>
</dbReference>
<dbReference type="Proteomes" id="UP001560267">
    <property type="component" value="Unassembled WGS sequence"/>
</dbReference>
<feature type="domain" description="N-acetyltransferase" evidence="1">
    <location>
        <begin position="3"/>
        <end position="186"/>
    </location>
</feature>